<comment type="subcellular location">
    <subcellularLocation>
        <location evidence="17 20">Cell inner membrane</location>
        <topology evidence="17 20">Lipid-anchor</topology>
        <orientation evidence="17 20">Periplasmic side</orientation>
    </subcellularLocation>
</comment>
<dbReference type="RefSeq" id="WP_228346662.1">
    <property type="nucleotide sequence ID" value="NZ_CP046056.1"/>
</dbReference>
<evidence type="ECO:0000256" key="10">
    <source>
        <dbReference type="ARBA" id="ARBA00022827"/>
    </source>
</evidence>
<feature type="binding site" evidence="19">
    <location>
        <position position="290"/>
    </location>
    <ligand>
        <name>Mg(2+)</name>
        <dbReference type="ChEBI" id="CHEBI:18420"/>
    </ligand>
</feature>
<dbReference type="GO" id="GO:0016740">
    <property type="term" value="F:transferase activity"/>
    <property type="evidence" value="ECO:0007669"/>
    <property type="project" value="UniProtKB-UniRule"/>
</dbReference>
<dbReference type="InterPro" id="IPR003374">
    <property type="entry name" value="ApbE-like_sf"/>
</dbReference>
<feature type="binding site" evidence="19">
    <location>
        <position position="294"/>
    </location>
    <ligand>
        <name>Mg(2+)</name>
        <dbReference type="ChEBI" id="CHEBI:18420"/>
    </ligand>
</feature>
<keyword evidence="12" id="KW-0472">Membrane</keyword>
<evidence type="ECO:0000256" key="15">
    <source>
        <dbReference type="ARBA" id="ARBA00031306"/>
    </source>
</evidence>
<evidence type="ECO:0000256" key="9">
    <source>
        <dbReference type="ARBA" id="ARBA00022729"/>
    </source>
</evidence>
<keyword evidence="5 20" id="KW-0997">Cell inner membrane</keyword>
<evidence type="ECO:0000256" key="6">
    <source>
        <dbReference type="ARBA" id="ARBA00022630"/>
    </source>
</evidence>
<dbReference type="InterPro" id="IPR024932">
    <property type="entry name" value="ApbE"/>
</dbReference>
<dbReference type="PROSITE" id="PS51257">
    <property type="entry name" value="PROKAR_LIPOPROTEIN"/>
    <property type="match status" value="1"/>
</dbReference>
<dbReference type="Gene3D" id="3.10.520.10">
    <property type="entry name" value="ApbE-like domains"/>
    <property type="match status" value="1"/>
</dbReference>
<proteinExistence type="inferred from homology"/>
<feature type="chain" id="PRO_5041015778" description="FAD:protein FMN transferase" evidence="20">
    <location>
        <begin position="22"/>
        <end position="346"/>
    </location>
</feature>
<keyword evidence="6 18" id="KW-0285">Flavoprotein</keyword>
<evidence type="ECO:0000256" key="2">
    <source>
        <dbReference type="ARBA" id="ARBA00011955"/>
    </source>
</evidence>
<evidence type="ECO:0000256" key="13">
    <source>
        <dbReference type="ARBA" id="ARBA00023139"/>
    </source>
</evidence>
<keyword evidence="4" id="KW-1003">Cell membrane</keyword>
<keyword evidence="13" id="KW-0564">Palmitate</keyword>
<dbReference type="GO" id="GO:0046872">
    <property type="term" value="F:metal ion binding"/>
    <property type="evidence" value="ECO:0007669"/>
    <property type="project" value="UniProtKB-UniRule"/>
</dbReference>
<evidence type="ECO:0000256" key="1">
    <source>
        <dbReference type="ARBA" id="ARBA00008282"/>
    </source>
</evidence>
<dbReference type="EC" id="2.7.1.180" evidence="2 18"/>
<name>A0A9X7YMZ5_9GAMM</name>
<evidence type="ECO:0000256" key="16">
    <source>
        <dbReference type="ARBA" id="ARBA00048540"/>
    </source>
</evidence>
<dbReference type="AlphaFoldDB" id="A0A9X7YMZ5"/>
<evidence type="ECO:0000256" key="11">
    <source>
        <dbReference type="ARBA" id="ARBA00022842"/>
    </source>
</evidence>
<evidence type="ECO:0000313" key="21">
    <source>
        <dbReference type="EMBL" id="QQD24105.1"/>
    </source>
</evidence>
<protein>
    <recommendedName>
        <fullName evidence="3 18">FAD:protein FMN transferase</fullName>
        <ecNumber evidence="2 18">2.7.1.180</ecNumber>
    </recommendedName>
    <alternativeName>
        <fullName evidence="15 18">Flavin transferase</fullName>
    </alternativeName>
</protein>
<sequence>MRLPLLLGLILSLLACTPAPQPVVRISGPTMGTSYHIAWAGSEHDRETLQQQVDARLVAINRSMSTYDPESELSRLNRGLLPTGADGWVRLSADLTEVLALALQVWRDSGGAFDVTIGPLVNAWGFGPQARPEHIPDAGFIRTTLAAIGSDAIRLDARQQRLQLQKPLYIDLSAIAKGWAVDEIAAILEQHGISGYMVEIGGEIRTAGSKPDGQPWRIAIERPPLQDDGREVALVITPANTGLATSGNYRNYFEEEGVRYSHTIDPASGYPVQHNLASVSVLHESTALADAWATAFSVLGAERSLQLAEQHRLAVFLLTKEPAGFVQRTSSRFNALFPPVAEVQEN</sequence>
<dbReference type="Pfam" id="PF02424">
    <property type="entry name" value="ApbE"/>
    <property type="match status" value="1"/>
</dbReference>
<evidence type="ECO:0000313" key="22">
    <source>
        <dbReference type="Proteomes" id="UP000596074"/>
    </source>
</evidence>
<keyword evidence="10 18" id="KW-0274">FAD</keyword>
<keyword evidence="11 18" id="KW-0460">Magnesium</keyword>
<keyword evidence="7 18" id="KW-0808">Transferase</keyword>
<dbReference type="PANTHER" id="PTHR30040:SF2">
    <property type="entry name" value="FAD:PROTEIN FMN TRANSFERASE"/>
    <property type="match status" value="1"/>
</dbReference>
<keyword evidence="14 20" id="KW-0449">Lipoprotein</keyword>
<feature type="signal peptide" evidence="20">
    <location>
        <begin position="1"/>
        <end position="21"/>
    </location>
</feature>
<keyword evidence="22" id="KW-1185">Reference proteome</keyword>
<comment type="catalytic activity">
    <reaction evidence="16 18 20">
        <text>L-threonyl-[protein] + FAD = FMN-L-threonyl-[protein] + AMP + H(+)</text>
        <dbReference type="Rhea" id="RHEA:36847"/>
        <dbReference type="Rhea" id="RHEA-COMP:11060"/>
        <dbReference type="Rhea" id="RHEA-COMP:11061"/>
        <dbReference type="ChEBI" id="CHEBI:15378"/>
        <dbReference type="ChEBI" id="CHEBI:30013"/>
        <dbReference type="ChEBI" id="CHEBI:57692"/>
        <dbReference type="ChEBI" id="CHEBI:74257"/>
        <dbReference type="ChEBI" id="CHEBI:456215"/>
        <dbReference type="EC" id="2.7.1.180"/>
    </reaction>
</comment>
<dbReference type="Proteomes" id="UP000596074">
    <property type="component" value="Chromosome"/>
</dbReference>
<comment type="function">
    <text evidence="20">Flavin transferase that catalyzes the transfer of the FMN moiety of FAD and its covalent binding to the hydroxyl group of a threonine residue in a target flavoprotein.</text>
</comment>
<evidence type="ECO:0000256" key="17">
    <source>
        <dbReference type="ARBA" id="ARBA00060485"/>
    </source>
</evidence>
<dbReference type="SUPFAM" id="SSF143631">
    <property type="entry name" value="ApbE-like"/>
    <property type="match status" value="1"/>
</dbReference>
<dbReference type="FunFam" id="3.10.520.10:FF:000001">
    <property type="entry name" value="FAD:protein FMN transferase"/>
    <property type="match status" value="1"/>
</dbReference>
<evidence type="ECO:0000256" key="3">
    <source>
        <dbReference type="ARBA" id="ARBA00016337"/>
    </source>
</evidence>
<evidence type="ECO:0000256" key="8">
    <source>
        <dbReference type="ARBA" id="ARBA00022723"/>
    </source>
</evidence>
<comment type="similarity">
    <text evidence="1 18 20">Belongs to the ApbE family.</text>
</comment>
<dbReference type="PIRSF" id="PIRSF006268">
    <property type="entry name" value="ApbE"/>
    <property type="match status" value="1"/>
</dbReference>
<keyword evidence="9 20" id="KW-0732">Signal</keyword>
<evidence type="ECO:0000256" key="20">
    <source>
        <dbReference type="RuleBase" id="RU363002"/>
    </source>
</evidence>
<evidence type="ECO:0000256" key="7">
    <source>
        <dbReference type="ARBA" id="ARBA00022679"/>
    </source>
</evidence>
<dbReference type="PANTHER" id="PTHR30040">
    <property type="entry name" value="THIAMINE BIOSYNTHESIS LIPOPROTEIN APBE"/>
    <property type="match status" value="1"/>
</dbReference>
<gene>
    <name evidence="21" type="ORF">GJQ55_06275</name>
</gene>
<evidence type="ECO:0000256" key="4">
    <source>
        <dbReference type="ARBA" id="ARBA00022475"/>
    </source>
</evidence>
<reference evidence="21 22" key="1">
    <citation type="submission" date="2019-11" db="EMBL/GenBank/DDBJ databases">
        <title>Venatorbacter sp. nov. a predator of Campylobacter and other Gram-negative bacteria.</title>
        <authorList>
            <person name="Saeedi A."/>
            <person name="Cummings N.J."/>
            <person name="Connerton I.F."/>
            <person name="Connerton P.L."/>
        </authorList>
    </citation>
    <scope>NUCLEOTIDE SEQUENCE [LARGE SCALE GENOMIC DNA]</scope>
    <source>
        <strain evidence="21">XL5</strain>
    </source>
</reference>
<dbReference type="EMBL" id="CP046056">
    <property type="protein sequence ID" value="QQD24105.1"/>
    <property type="molecule type" value="Genomic_DNA"/>
</dbReference>
<evidence type="ECO:0000256" key="19">
    <source>
        <dbReference type="PIRSR" id="PIRSR006268-2"/>
    </source>
</evidence>
<evidence type="ECO:0000256" key="5">
    <source>
        <dbReference type="ARBA" id="ARBA00022519"/>
    </source>
</evidence>
<dbReference type="KEGG" id="vcw:GJQ55_06275"/>
<organism evidence="21 22">
    <name type="scientific">Venatoribacter cucullus</name>
    <dbReference type="NCBI Taxonomy" id="2661630"/>
    <lineage>
        <taxon>Bacteria</taxon>
        <taxon>Pseudomonadati</taxon>
        <taxon>Pseudomonadota</taxon>
        <taxon>Gammaproteobacteria</taxon>
        <taxon>Oceanospirillales</taxon>
        <taxon>Oceanospirillaceae</taxon>
        <taxon>Venatoribacter</taxon>
    </lineage>
</organism>
<evidence type="ECO:0000256" key="14">
    <source>
        <dbReference type="ARBA" id="ARBA00023288"/>
    </source>
</evidence>
<evidence type="ECO:0000256" key="18">
    <source>
        <dbReference type="PIRNR" id="PIRNR006268"/>
    </source>
</evidence>
<accession>A0A9X7YMZ5</accession>
<feature type="binding site" evidence="19">
    <location>
        <position position="174"/>
    </location>
    <ligand>
        <name>Mg(2+)</name>
        <dbReference type="ChEBI" id="CHEBI:18420"/>
    </ligand>
</feature>
<evidence type="ECO:0000256" key="12">
    <source>
        <dbReference type="ARBA" id="ARBA00023136"/>
    </source>
</evidence>
<comment type="cofactor">
    <cofactor evidence="19">
        <name>Mg(2+)</name>
        <dbReference type="ChEBI" id="CHEBI:18420"/>
    </cofactor>
    <cofactor evidence="19">
        <name>Mn(2+)</name>
        <dbReference type="ChEBI" id="CHEBI:29035"/>
    </cofactor>
    <text evidence="19">Magnesium. Can also use manganese.</text>
</comment>
<dbReference type="GO" id="GO:0005886">
    <property type="term" value="C:plasma membrane"/>
    <property type="evidence" value="ECO:0007669"/>
    <property type="project" value="UniProtKB-SubCell"/>
</dbReference>
<keyword evidence="8 18" id="KW-0479">Metal-binding</keyword>